<gene>
    <name evidence="1" type="ORF">MSG28_001627</name>
</gene>
<feature type="non-terminal residue" evidence="1">
    <location>
        <position position="523"/>
    </location>
</feature>
<sequence length="523" mass="59600">MNGGVGGTMSITTSPKSSLAKLGLYPKPKPFKIMVLGQSGVGKSALVVRFITRRFIGEYDPNLEKIYAFQTVIDNEMVYFEILDSAGDPHESEYTNLESNIRWAEAFILMYSVTDKCSFDECHRLKFLINYNKRRRRRWTEVELDEDEEAGVSRSDSTSSSGQSECAEEFRARASTDSRLPPRPARLRHPPSVRTIPPPVRRMSVAMRGNNARTILFYLLRCHYNSHTAGLLKGLIVYVGFTDMAKVVLANGHWMNGGVGGTMSITTSPKSSLAKLGLYPKPKPFKIMVLGQSGVGKSALVVRFITRRFIGEYDPNLEKIYAFQTVIDNEMVYFEILDSAGDPHESEYTNLESNIRWAEAFILMYSVTDKCSFDECHRLKFLINYNKRRRRIASSMKILEISNYLFTSMDEKPPYSRRWTEVELDEDEEAGVSRSDSTSSSGQSECAEEFRARASTDSRLPPRPARLRHPPSVRTIPPPVRRMSVAMRGNNARTMYVTYNMLIIFIILYYFSRATHKTMYFAL</sequence>
<reference evidence="1 2" key="1">
    <citation type="journal article" date="2022" name="Genome Biol. Evol.">
        <title>The Spruce Budworm Genome: Reconstructing the Evolutionary History of Antifreeze Proteins.</title>
        <authorList>
            <person name="Beliveau C."/>
            <person name="Gagne P."/>
            <person name="Picq S."/>
            <person name="Vernygora O."/>
            <person name="Keeling C.I."/>
            <person name="Pinkney K."/>
            <person name="Doucet D."/>
            <person name="Wen F."/>
            <person name="Johnston J.S."/>
            <person name="Maaroufi H."/>
            <person name="Boyle B."/>
            <person name="Laroche J."/>
            <person name="Dewar K."/>
            <person name="Juretic N."/>
            <person name="Blackburn G."/>
            <person name="Nisole A."/>
            <person name="Brunet B."/>
            <person name="Brandao M."/>
            <person name="Lumley L."/>
            <person name="Duan J."/>
            <person name="Quan G."/>
            <person name="Lucarotti C.J."/>
            <person name="Roe A.D."/>
            <person name="Sperling F.A.H."/>
            <person name="Levesque R.C."/>
            <person name="Cusson M."/>
        </authorList>
    </citation>
    <scope>NUCLEOTIDE SEQUENCE [LARGE SCALE GENOMIC DNA]</scope>
    <source>
        <strain evidence="1">Glfc:IPQL:Cfum</strain>
    </source>
</reference>
<organism evidence="1 2">
    <name type="scientific">Choristoneura fumiferana</name>
    <name type="common">Spruce budworm moth</name>
    <name type="synonym">Archips fumiferana</name>
    <dbReference type="NCBI Taxonomy" id="7141"/>
    <lineage>
        <taxon>Eukaryota</taxon>
        <taxon>Metazoa</taxon>
        <taxon>Ecdysozoa</taxon>
        <taxon>Arthropoda</taxon>
        <taxon>Hexapoda</taxon>
        <taxon>Insecta</taxon>
        <taxon>Pterygota</taxon>
        <taxon>Neoptera</taxon>
        <taxon>Endopterygota</taxon>
        <taxon>Lepidoptera</taxon>
        <taxon>Glossata</taxon>
        <taxon>Ditrysia</taxon>
        <taxon>Tortricoidea</taxon>
        <taxon>Tortricidae</taxon>
        <taxon>Tortricinae</taxon>
        <taxon>Choristoneura</taxon>
    </lineage>
</organism>
<protein>
    <submittedName>
        <fullName evidence="1">Uncharacterized protein</fullName>
    </submittedName>
</protein>
<keyword evidence="2" id="KW-1185">Reference proteome</keyword>
<name>A0ACC0KUV1_CHOFU</name>
<proteinExistence type="predicted"/>
<dbReference type="EMBL" id="CM046102">
    <property type="protein sequence ID" value="KAI8440257.1"/>
    <property type="molecule type" value="Genomic_DNA"/>
</dbReference>
<accession>A0ACC0KUV1</accession>
<dbReference type="Proteomes" id="UP001064048">
    <property type="component" value="Chromosome 2"/>
</dbReference>
<evidence type="ECO:0000313" key="1">
    <source>
        <dbReference type="EMBL" id="KAI8440257.1"/>
    </source>
</evidence>
<evidence type="ECO:0000313" key="2">
    <source>
        <dbReference type="Proteomes" id="UP001064048"/>
    </source>
</evidence>
<comment type="caution">
    <text evidence="1">The sequence shown here is derived from an EMBL/GenBank/DDBJ whole genome shotgun (WGS) entry which is preliminary data.</text>
</comment>